<feature type="region of interest" description="Disordered" evidence="4">
    <location>
        <begin position="63"/>
        <end position="93"/>
    </location>
</feature>
<dbReference type="GO" id="GO:0019216">
    <property type="term" value="P:regulation of lipid metabolic process"/>
    <property type="evidence" value="ECO:0007669"/>
    <property type="project" value="TreeGrafter"/>
</dbReference>
<proteinExistence type="inferred from homology"/>
<dbReference type="Proteomes" id="UP000887226">
    <property type="component" value="Unassembled WGS sequence"/>
</dbReference>
<evidence type="ECO:0000256" key="3">
    <source>
        <dbReference type="SAM" id="Coils"/>
    </source>
</evidence>
<evidence type="ECO:0000256" key="1">
    <source>
        <dbReference type="ARBA" id="ARBA00007584"/>
    </source>
</evidence>
<dbReference type="InterPro" id="IPR010754">
    <property type="entry name" value="OPA3-like"/>
</dbReference>
<reference evidence="5" key="1">
    <citation type="journal article" date="2021" name="IMA Fungus">
        <title>Genomic characterization of three marine fungi, including Emericellopsis atlantica sp. nov. with signatures of a generalist lifestyle and marine biomass degradation.</title>
        <authorList>
            <person name="Hagestad O.C."/>
            <person name="Hou L."/>
            <person name="Andersen J.H."/>
            <person name="Hansen E.H."/>
            <person name="Altermark B."/>
            <person name="Li C."/>
            <person name="Kuhnert E."/>
            <person name="Cox R.J."/>
            <person name="Crous P.W."/>
            <person name="Spatafora J.W."/>
            <person name="Lail K."/>
            <person name="Amirebrahimi M."/>
            <person name="Lipzen A."/>
            <person name="Pangilinan J."/>
            <person name="Andreopoulos W."/>
            <person name="Hayes R.D."/>
            <person name="Ng V."/>
            <person name="Grigoriev I.V."/>
            <person name="Jackson S.A."/>
            <person name="Sutton T.D.S."/>
            <person name="Dobson A.D.W."/>
            <person name="Rama T."/>
        </authorList>
    </citation>
    <scope>NUCLEOTIDE SEQUENCE</scope>
    <source>
        <strain evidence="5">TRa3180A</strain>
    </source>
</reference>
<comment type="caution">
    <text evidence="5">The sequence shown here is derived from an EMBL/GenBank/DDBJ whole genome shotgun (WGS) entry which is preliminary data.</text>
</comment>
<dbReference type="AlphaFoldDB" id="A0A9P7Z9T2"/>
<dbReference type="Pfam" id="PF07047">
    <property type="entry name" value="OPA3"/>
    <property type="match status" value="1"/>
</dbReference>
<gene>
    <name evidence="5" type="ORF">BJ878DRAFT_492207</name>
</gene>
<evidence type="ECO:0000313" key="6">
    <source>
        <dbReference type="Proteomes" id="UP000887226"/>
    </source>
</evidence>
<dbReference type="EMBL" id="MU253770">
    <property type="protein sequence ID" value="KAG9247518.1"/>
    <property type="molecule type" value="Genomic_DNA"/>
</dbReference>
<dbReference type="GO" id="GO:0005739">
    <property type="term" value="C:mitochondrion"/>
    <property type="evidence" value="ECO:0007669"/>
    <property type="project" value="TreeGrafter"/>
</dbReference>
<dbReference type="OrthoDB" id="2129069at2759"/>
<dbReference type="PANTHER" id="PTHR12499:SF0">
    <property type="entry name" value="OPTIC ATROPHY 3 PROTEIN"/>
    <property type="match status" value="1"/>
</dbReference>
<feature type="coiled-coil region" evidence="3">
    <location>
        <begin position="159"/>
        <end position="207"/>
    </location>
</feature>
<evidence type="ECO:0000256" key="2">
    <source>
        <dbReference type="ARBA" id="ARBA00023054"/>
    </source>
</evidence>
<accession>A0A9P7Z9T2</accession>
<dbReference type="PANTHER" id="PTHR12499">
    <property type="entry name" value="OPTIC ATROPHY 3 PROTEIN OPA3"/>
    <property type="match status" value="1"/>
</dbReference>
<sequence>MVPLPLFKFAALFVRHISKYGANWIKDQAHDHPKFRIIAARYGQHLHQFNMRMQVTLLRDKAAEKRAREKTEAPTVKTEEQMKQDEATKVREKADVKDPSAKSIWKRKFRPLQEGKAVDLFADVIGDSFILFVAAALIMYELLKTQGKVDPNIEKMATLEEKIAALVKMDQERENVEKNQRQRVETLEQAVEEMRRATQKSKFLSLKG</sequence>
<name>A0A9P7Z9T2_9HELO</name>
<organism evidence="5 6">
    <name type="scientific">Calycina marina</name>
    <dbReference type="NCBI Taxonomy" id="1763456"/>
    <lineage>
        <taxon>Eukaryota</taxon>
        <taxon>Fungi</taxon>
        <taxon>Dikarya</taxon>
        <taxon>Ascomycota</taxon>
        <taxon>Pezizomycotina</taxon>
        <taxon>Leotiomycetes</taxon>
        <taxon>Helotiales</taxon>
        <taxon>Pezizellaceae</taxon>
        <taxon>Calycina</taxon>
    </lineage>
</organism>
<comment type="similarity">
    <text evidence="1">Belongs to the OPA3 family.</text>
</comment>
<protein>
    <submittedName>
        <fullName evidence="5">Optic atrophy 3-like protein</fullName>
    </submittedName>
</protein>
<keyword evidence="6" id="KW-1185">Reference proteome</keyword>
<evidence type="ECO:0000313" key="5">
    <source>
        <dbReference type="EMBL" id="KAG9247518.1"/>
    </source>
</evidence>
<evidence type="ECO:0000256" key="4">
    <source>
        <dbReference type="SAM" id="MobiDB-lite"/>
    </source>
</evidence>
<keyword evidence="2 3" id="KW-0175">Coiled coil</keyword>